<dbReference type="EMBL" id="MCGO01000029">
    <property type="protein sequence ID" value="ORY42358.1"/>
    <property type="molecule type" value="Genomic_DNA"/>
</dbReference>
<proteinExistence type="predicted"/>
<dbReference type="OrthoDB" id="2158305at2759"/>
<dbReference type="InterPro" id="IPR013761">
    <property type="entry name" value="SAM/pointed_sf"/>
</dbReference>
<evidence type="ECO:0000256" key="2">
    <source>
        <dbReference type="SAM" id="Phobius"/>
    </source>
</evidence>
<dbReference type="GO" id="GO:0043565">
    <property type="term" value="F:sequence-specific DNA binding"/>
    <property type="evidence" value="ECO:0007669"/>
    <property type="project" value="InterPro"/>
</dbReference>
<dbReference type="SUPFAM" id="SSF47769">
    <property type="entry name" value="SAM/Pointed domain"/>
    <property type="match status" value="1"/>
</dbReference>
<dbReference type="InterPro" id="IPR003118">
    <property type="entry name" value="Pointed_dom"/>
</dbReference>
<keyword evidence="2" id="KW-1133">Transmembrane helix</keyword>
<keyword evidence="5" id="KW-1185">Reference proteome</keyword>
<evidence type="ECO:0000256" key="1">
    <source>
        <dbReference type="SAM" id="MobiDB-lite"/>
    </source>
</evidence>
<keyword evidence="2" id="KW-0472">Membrane</keyword>
<keyword evidence="2" id="KW-0812">Transmembrane</keyword>
<gene>
    <name evidence="4" type="ORF">BCR33DRAFT_739354</name>
</gene>
<evidence type="ECO:0000313" key="5">
    <source>
        <dbReference type="Proteomes" id="UP000193642"/>
    </source>
</evidence>
<dbReference type="Proteomes" id="UP000193642">
    <property type="component" value="Unassembled WGS sequence"/>
</dbReference>
<comment type="caution">
    <text evidence="4">The sequence shown here is derived from an EMBL/GenBank/DDBJ whole genome shotgun (WGS) entry which is preliminary data.</text>
</comment>
<reference evidence="4 5" key="1">
    <citation type="submission" date="2016-07" db="EMBL/GenBank/DDBJ databases">
        <title>Pervasive Adenine N6-methylation of Active Genes in Fungi.</title>
        <authorList>
            <consortium name="DOE Joint Genome Institute"/>
            <person name="Mondo S.J."/>
            <person name="Dannebaum R.O."/>
            <person name="Kuo R.C."/>
            <person name="Labutti K."/>
            <person name="Haridas S."/>
            <person name="Kuo A."/>
            <person name="Salamov A."/>
            <person name="Ahrendt S.R."/>
            <person name="Lipzen A."/>
            <person name="Sullivan W."/>
            <person name="Andreopoulos W.B."/>
            <person name="Clum A."/>
            <person name="Lindquist E."/>
            <person name="Daum C."/>
            <person name="Ramamoorthy G.K."/>
            <person name="Gryganskyi A."/>
            <person name="Culley D."/>
            <person name="Magnuson J.K."/>
            <person name="James T.Y."/>
            <person name="O'Malley M.A."/>
            <person name="Stajich J.E."/>
            <person name="Spatafora J.W."/>
            <person name="Visel A."/>
            <person name="Grigoriev I.V."/>
        </authorList>
    </citation>
    <scope>NUCLEOTIDE SEQUENCE [LARGE SCALE GENOMIC DNA]</scope>
    <source>
        <strain evidence="4 5">JEL800</strain>
    </source>
</reference>
<evidence type="ECO:0000259" key="3">
    <source>
        <dbReference type="Pfam" id="PF02198"/>
    </source>
</evidence>
<feature type="domain" description="PNT" evidence="3">
    <location>
        <begin position="524"/>
        <end position="575"/>
    </location>
</feature>
<feature type="transmembrane region" description="Helical" evidence="2">
    <location>
        <begin position="353"/>
        <end position="377"/>
    </location>
</feature>
<evidence type="ECO:0000313" key="4">
    <source>
        <dbReference type="EMBL" id="ORY42358.1"/>
    </source>
</evidence>
<dbReference type="AlphaFoldDB" id="A0A1Y2C5P1"/>
<name>A0A1Y2C5P1_9FUNG</name>
<organism evidence="4 5">
    <name type="scientific">Rhizoclosmatium globosum</name>
    <dbReference type="NCBI Taxonomy" id="329046"/>
    <lineage>
        <taxon>Eukaryota</taxon>
        <taxon>Fungi</taxon>
        <taxon>Fungi incertae sedis</taxon>
        <taxon>Chytridiomycota</taxon>
        <taxon>Chytridiomycota incertae sedis</taxon>
        <taxon>Chytridiomycetes</taxon>
        <taxon>Chytridiales</taxon>
        <taxon>Chytriomycetaceae</taxon>
        <taxon>Rhizoclosmatium</taxon>
    </lineage>
</organism>
<sequence>MPTLLAYTYYGDAQCTSPLRIQYNQVDGGGDCSSSYLRLTCTVSTSNPGFWYKSECAPDLATFGAKVFNSSIAQFQTLSTDPCGQPPTDGRQFPLNTCVAQAYKDQAGNVVFQGNKAVVDPSSGQLSLITFNSDPTCATTNIQRNTVGSIAAPSSCLSGATSSLIGFTALLTATTTYSGSDCKTPVKLSYEYAARTCTASTKCSLNSDTGEWITTTCSKTNDLDASAQSLFSTTPYFTFQPYYDTSCTVVKPAQAIRLDVCFPSSTTKNVVNSVIAKLSPDQNSVTINSYQGPSCQGSAIEGSYFSFGDACGTGTPGAVKLNVKPATSSVVGVVTTAAAALTQNNGGNSGTPVGAIVGGVVGTLAVLAAVGFGVWYVRYKNVKKDPSEDRTKPRYEPVQLFTSRELSLQELERQRQLQQQPLPSNASAAAFSFAPSQFATDESRRSRRSGRSGRTSAAPPPSSFMVSMTTSGPEPTNPEKQIANNLFGTMNETIQSVSKHLEARTSQAGLRQRGADVETAYFGELVLPALPSEWTIQDVVDWVSLNEGTQEILLFINEQEIDGRALLKMNVKDFAFPTVGRRLRFQEALDSLIALNEQKKAAKESLAPPPCYQN</sequence>
<dbReference type="Gene3D" id="1.10.150.50">
    <property type="entry name" value="Transcription Factor, Ets-1"/>
    <property type="match status" value="1"/>
</dbReference>
<feature type="region of interest" description="Disordered" evidence="1">
    <location>
        <begin position="437"/>
        <end position="479"/>
    </location>
</feature>
<feature type="compositionally biased region" description="Polar residues" evidence="1">
    <location>
        <begin position="464"/>
        <end position="479"/>
    </location>
</feature>
<dbReference type="Pfam" id="PF02198">
    <property type="entry name" value="SAM_PNT"/>
    <property type="match status" value="1"/>
</dbReference>
<accession>A0A1Y2C5P1</accession>
<protein>
    <recommendedName>
        <fullName evidence="3">PNT domain-containing protein</fullName>
    </recommendedName>
</protein>